<dbReference type="AlphaFoldDB" id="A0A9Q8PI79"/>
<feature type="region of interest" description="Disordered" evidence="1">
    <location>
        <begin position="282"/>
        <end position="360"/>
    </location>
</feature>
<feature type="region of interest" description="Disordered" evidence="1">
    <location>
        <begin position="204"/>
        <end position="268"/>
    </location>
</feature>
<dbReference type="OrthoDB" id="10441234at2759"/>
<gene>
    <name evidence="3" type="ORF">CLAFUR5_11999</name>
</gene>
<keyword evidence="4" id="KW-1185">Reference proteome</keyword>
<dbReference type="GeneID" id="71991877"/>
<name>A0A9Q8PI79_PASFU</name>
<evidence type="ECO:0000313" key="4">
    <source>
        <dbReference type="Proteomes" id="UP000756132"/>
    </source>
</evidence>
<feature type="compositionally biased region" description="Basic and acidic residues" evidence="1">
    <location>
        <begin position="221"/>
        <end position="231"/>
    </location>
</feature>
<sequence>MRVKLKGYDARDGDGCFAALVIWKTARPGIQGAISPHCKHSHIDEQNEGKSSLISLCLVQFASRLRYTELKTRPIFYNTPVAITPRLGEAAARKTATMPAATSPGLSTHTQITIGIIIPVIALVGGVSFFFCLPPTRFARISSYLHNDHDKAIEVSRNDSVLNDVESHPAKSTSLAPKAYMPKGFHELSDTGKCELQKLEKLGELQAHDSPAEVPSTPVDRTSRAGDKLDGVESVSPIMRQSYELDASNQTDEPKMSEKRMSYQRRASIPFRSSLRSNIFASRKPSSKCSKEAPSSVSSEAAKDRASVDSSAPRHSSNIEYLKDGTDLNNKEVVNTTTRSEGSFEDASRGHYSPTVSDISRLNDRNSTLSAIPSDYQDRNSHCFSEASVGIAEIAELSDRNSKIYHTESSCLQSPISERFSDSPPSWMKRLSNDKSQRCSMGTDEKLNEAGSLEGEAGGDKWHRDSEQNPSSPNTNEKNTALHLSAASSAQRQRSRSRPRRKPVEVEEEASPEYDDVEERQAEQDAFDIVEAASPTLTNFRV</sequence>
<reference evidence="3" key="1">
    <citation type="submission" date="2021-12" db="EMBL/GenBank/DDBJ databases">
        <authorList>
            <person name="Zaccaron A."/>
            <person name="Stergiopoulos I."/>
        </authorList>
    </citation>
    <scope>NUCLEOTIDE SEQUENCE</scope>
    <source>
        <strain evidence="3">Race5_Kim</strain>
    </source>
</reference>
<dbReference type="KEGG" id="ffu:CLAFUR5_11999"/>
<evidence type="ECO:0000313" key="3">
    <source>
        <dbReference type="EMBL" id="UJO22909.1"/>
    </source>
</evidence>
<feature type="compositionally biased region" description="Polar residues" evidence="1">
    <location>
        <begin position="308"/>
        <end position="319"/>
    </location>
</feature>
<keyword evidence="2" id="KW-0812">Transmembrane</keyword>
<keyword evidence="2" id="KW-1133">Transmembrane helix</keyword>
<feature type="compositionally biased region" description="Polar residues" evidence="1">
    <location>
        <begin position="468"/>
        <end position="479"/>
    </location>
</feature>
<dbReference type="RefSeq" id="XP_047767275.1">
    <property type="nucleotide sequence ID" value="XM_047911147.1"/>
</dbReference>
<keyword evidence="2" id="KW-0472">Membrane</keyword>
<feature type="compositionally biased region" description="Polar residues" evidence="1">
    <location>
        <begin position="332"/>
        <end position="341"/>
    </location>
</feature>
<dbReference type="EMBL" id="CP090172">
    <property type="protein sequence ID" value="UJO22909.1"/>
    <property type="molecule type" value="Genomic_DNA"/>
</dbReference>
<organism evidence="3 4">
    <name type="scientific">Passalora fulva</name>
    <name type="common">Tomato leaf mold</name>
    <name type="synonym">Cladosporium fulvum</name>
    <dbReference type="NCBI Taxonomy" id="5499"/>
    <lineage>
        <taxon>Eukaryota</taxon>
        <taxon>Fungi</taxon>
        <taxon>Dikarya</taxon>
        <taxon>Ascomycota</taxon>
        <taxon>Pezizomycotina</taxon>
        <taxon>Dothideomycetes</taxon>
        <taxon>Dothideomycetidae</taxon>
        <taxon>Mycosphaerellales</taxon>
        <taxon>Mycosphaerellaceae</taxon>
        <taxon>Fulvia</taxon>
    </lineage>
</organism>
<proteinExistence type="predicted"/>
<protein>
    <submittedName>
        <fullName evidence="3">Uncharacterized protein</fullName>
    </submittedName>
</protein>
<reference evidence="3" key="2">
    <citation type="journal article" date="2022" name="Microb. Genom.">
        <title>A chromosome-scale genome assembly of the tomato pathogen Cladosporium fulvum reveals a compartmentalized genome architecture and the presence of a dispensable chromosome.</title>
        <authorList>
            <person name="Zaccaron A.Z."/>
            <person name="Chen L.H."/>
            <person name="Samaras A."/>
            <person name="Stergiopoulos I."/>
        </authorList>
    </citation>
    <scope>NUCLEOTIDE SEQUENCE</scope>
    <source>
        <strain evidence="3">Race5_Kim</strain>
    </source>
</reference>
<feature type="compositionally biased region" description="Basic and acidic residues" evidence="1">
    <location>
        <begin position="252"/>
        <end position="261"/>
    </location>
</feature>
<dbReference type="Proteomes" id="UP000756132">
    <property type="component" value="Chromosome 10"/>
</dbReference>
<feature type="compositionally biased region" description="Basic and acidic residues" evidence="1">
    <location>
        <begin position="458"/>
        <end position="467"/>
    </location>
</feature>
<dbReference type="OMA" id="GHYSPTV"/>
<feature type="region of interest" description="Disordered" evidence="1">
    <location>
        <begin position="408"/>
        <end position="526"/>
    </location>
</feature>
<feature type="compositionally biased region" description="Basic and acidic residues" evidence="1">
    <location>
        <begin position="321"/>
        <end position="330"/>
    </location>
</feature>
<evidence type="ECO:0000256" key="1">
    <source>
        <dbReference type="SAM" id="MobiDB-lite"/>
    </source>
</evidence>
<feature type="transmembrane region" description="Helical" evidence="2">
    <location>
        <begin position="112"/>
        <end position="133"/>
    </location>
</feature>
<feature type="compositionally biased region" description="Basic and acidic residues" evidence="1">
    <location>
        <begin position="431"/>
        <end position="448"/>
    </location>
</feature>
<evidence type="ECO:0000256" key="2">
    <source>
        <dbReference type="SAM" id="Phobius"/>
    </source>
</evidence>
<accession>A0A9Q8PI79</accession>
<feature type="compositionally biased region" description="Acidic residues" evidence="1">
    <location>
        <begin position="506"/>
        <end position="518"/>
    </location>
</feature>